<dbReference type="PANTHER" id="PTHR43434:SF19">
    <property type="entry name" value="PHOSPHONOACETALDEHYDE HYDROLASE"/>
    <property type="match status" value="1"/>
</dbReference>
<name>A0A3S4YYG7_9ACTO</name>
<dbReference type="GO" id="GO:0050194">
    <property type="term" value="F:phosphonoacetaldehyde hydrolase activity"/>
    <property type="evidence" value="ECO:0007669"/>
    <property type="project" value="UniProtKB-EC"/>
</dbReference>
<dbReference type="GO" id="GO:0019700">
    <property type="term" value="P:organic phosphonate catabolic process"/>
    <property type="evidence" value="ECO:0007669"/>
    <property type="project" value="InterPro"/>
</dbReference>
<dbReference type="SFLD" id="SFLDG01129">
    <property type="entry name" value="C1.5:_HAD__Beta-PGM__Phosphata"/>
    <property type="match status" value="1"/>
</dbReference>
<dbReference type="RefSeq" id="WP_126416690.1">
    <property type="nucleotide sequence ID" value="NZ_LR134476.1"/>
</dbReference>
<keyword evidence="2" id="KW-1185">Reference proteome</keyword>
<accession>A0A3S4YYG7</accession>
<keyword evidence="1" id="KW-0378">Hydrolase</keyword>
<proteinExistence type="inferred from homology"/>
<dbReference type="EMBL" id="LR134476">
    <property type="protein sequence ID" value="VEI13599.1"/>
    <property type="molecule type" value="Genomic_DNA"/>
</dbReference>
<dbReference type="InterPro" id="IPR036412">
    <property type="entry name" value="HAD-like_sf"/>
</dbReference>
<dbReference type="InterPro" id="IPR006323">
    <property type="entry name" value="Phosphonoacetald_hydro"/>
</dbReference>
<dbReference type="InterPro" id="IPR050155">
    <property type="entry name" value="HAD-like_hydrolase_sf"/>
</dbReference>
<dbReference type="SFLD" id="SFLDG01135">
    <property type="entry name" value="C1.5.6:_HAD__Beta-PGM__Phospha"/>
    <property type="match status" value="1"/>
</dbReference>
<sequence>MRYEVVIFDWAGTTVDYGCFSPVQAFVEAFEGRGITPTLDEVRKPMGMLKIDHVRTMLHMERISQAWRDTHGRDWTEDDVQEIYEISEKKILELIPKYSQVKPYVVDTIAKLRDMGVKIGSTTGYTASMMELVLPRAAAEGYSPDSMMTPDDVGGFGRPYPYMVFRNLEALKIDSVHKALKVGDTVSDIREGQHAGLDTVGIIEGSSLMGLTQAEYEALSDPEREAADAKVKATYEEIGATYIVRDIREVADIVAGS</sequence>
<dbReference type="GO" id="GO:0005829">
    <property type="term" value="C:cytosol"/>
    <property type="evidence" value="ECO:0007669"/>
    <property type="project" value="TreeGrafter"/>
</dbReference>
<evidence type="ECO:0000313" key="1">
    <source>
        <dbReference type="EMBL" id="VEI13599.1"/>
    </source>
</evidence>
<protein>
    <submittedName>
        <fullName evidence="1">Phosphonoacetaldehyde hydrolase</fullName>
        <ecNumber evidence="1">3.11.1.1</ecNumber>
    </submittedName>
</protein>
<dbReference type="KEGG" id="tbw:NCTC13354_01320"/>
<evidence type="ECO:0000313" key="2">
    <source>
        <dbReference type="Proteomes" id="UP000269542"/>
    </source>
</evidence>
<reference evidence="1 2" key="1">
    <citation type="submission" date="2018-12" db="EMBL/GenBank/DDBJ databases">
        <authorList>
            <consortium name="Pathogen Informatics"/>
        </authorList>
    </citation>
    <scope>NUCLEOTIDE SEQUENCE [LARGE SCALE GENOMIC DNA]</scope>
    <source>
        <strain evidence="1 2">NCTC13354</strain>
    </source>
</reference>
<dbReference type="AlphaFoldDB" id="A0A3S4YYG7"/>
<dbReference type="PANTHER" id="PTHR43434">
    <property type="entry name" value="PHOSPHOGLYCOLATE PHOSPHATASE"/>
    <property type="match status" value="1"/>
</dbReference>
<dbReference type="SUPFAM" id="SSF56784">
    <property type="entry name" value="HAD-like"/>
    <property type="match status" value="1"/>
</dbReference>
<dbReference type="InterPro" id="IPR023198">
    <property type="entry name" value="PGP-like_dom2"/>
</dbReference>
<gene>
    <name evidence="1" type="primary">phnX</name>
    <name evidence="1" type="ORF">NCTC13354_01320</name>
</gene>
<dbReference type="NCBIfam" id="TIGR01422">
    <property type="entry name" value="phosphonatase"/>
    <property type="match status" value="1"/>
</dbReference>
<dbReference type="GO" id="GO:0008967">
    <property type="term" value="F:phosphoglycolate phosphatase activity"/>
    <property type="evidence" value="ECO:0007669"/>
    <property type="project" value="TreeGrafter"/>
</dbReference>
<dbReference type="GO" id="GO:0006281">
    <property type="term" value="P:DNA repair"/>
    <property type="evidence" value="ECO:0007669"/>
    <property type="project" value="TreeGrafter"/>
</dbReference>
<dbReference type="Gene3D" id="1.10.150.240">
    <property type="entry name" value="Putative phosphatase, domain 2"/>
    <property type="match status" value="1"/>
</dbReference>
<dbReference type="OrthoDB" id="5504491at2"/>
<dbReference type="Pfam" id="PF00702">
    <property type="entry name" value="Hydrolase"/>
    <property type="match status" value="1"/>
</dbReference>
<dbReference type="InterPro" id="IPR023214">
    <property type="entry name" value="HAD_sf"/>
</dbReference>
<dbReference type="EC" id="3.11.1.1" evidence="1"/>
<dbReference type="Gene3D" id="3.40.50.1000">
    <property type="entry name" value="HAD superfamily/HAD-like"/>
    <property type="match status" value="1"/>
</dbReference>
<dbReference type="SFLD" id="SFLDS00003">
    <property type="entry name" value="Haloacid_Dehalogenase"/>
    <property type="match status" value="1"/>
</dbReference>
<organism evidence="1 2">
    <name type="scientific">Trueperella bialowiezensis</name>
    <dbReference type="NCBI Taxonomy" id="312285"/>
    <lineage>
        <taxon>Bacteria</taxon>
        <taxon>Bacillati</taxon>
        <taxon>Actinomycetota</taxon>
        <taxon>Actinomycetes</taxon>
        <taxon>Actinomycetales</taxon>
        <taxon>Actinomycetaceae</taxon>
        <taxon>Trueperella</taxon>
    </lineage>
</organism>
<dbReference type="Proteomes" id="UP000269542">
    <property type="component" value="Chromosome"/>
</dbReference>
<dbReference type="HAMAP" id="MF_01375">
    <property type="entry name" value="PhnX"/>
    <property type="match status" value="1"/>
</dbReference>